<evidence type="ECO:0000313" key="3">
    <source>
        <dbReference type="Proteomes" id="UP000274131"/>
    </source>
</evidence>
<reference evidence="2 3" key="2">
    <citation type="submission" date="2018-10" db="EMBL/GenBank/DDBJ databases">
        <authorList>
            <consortium name="Pathogen Informatics"/>
        </authorList>
    </citation>
    <scope>NUCLEOTIDE SEQUENCE [LARGE SCALE GENOMIC DNA]</scope>
</reference>
<keyword evidence="3" id="KW-1185">Reference proteome</keyword>
<organism evidence="4">
    <name type="scientific">Enterobius vermicularis</name>
    <name type="common">Human pinworm</name>
    <dbReference type="NCBI Taxonomy" id="51028"/>
    <lineage>
        <taxon>Eukaryota</taxon>
        <taxon>Metazoa</taxon>
        <taxon>Ecdysozoa</taxon>
        <taxon>Nematoda</taxon>
        <taxon>Chromadorea</taxon>
        <taxon>Rhabditida</taxon>
        <taxon>Spirurina</taxon>
        <taxon>Oxyuridomorpha</taxon>
        <taxon>Oxyuroidea</taxon>
        <taxon>Oxyuridae</taxon>
        <taxon>Enterobius</taxon>
    </lineage>
</organism>
<evidence type="ECO:0000313" key="4">
    <source>
        <dbReference type="WBParaSite" id="EVEC_0000165801-mRNA-1"/>
    </source>
</evidence>
<dbReference type="Gene3D" id="1.20.140.150">
    <property type="match status" value="1"/>
</dbReference>
<dbReference type="EMBL" id="UXUI01007201">
    <property type="protein sequence ID" value="VDD86223.1"/>
    <property type="molecule type" value="Genomic_DNA"/>
</dbReference>
<dbReference type="Proteomes" id="UP000274131">
    <property type="component" value="Unassembled WGS sequence"/>
</dbReference>
<keyword evidence="1" id="KW-1133">Transmembrane helix</keyword>
<evidence type="ECO:0000256" key="1">
    <source>
        <dbReference type="SAM" id="Phobius"/>
    </source>
</evidence>
<reference evidence="4" key="1">
    <citation type="submission" date="2017-02" db="UniProtKB">
        <authorList>
            <consortium name="WormBaseParasite"/>
        </authorList>
    </citation>
    <scope>IDENTIFICATION</scope>
</reference>
<dbReference type="OrthoDB" id="5823275at2759"/>
<keyword evidence="1" id="KW-0472">Membrane</keyword>
<proteinExistence type="predicted"/>
<feature type="transmembrane region" description="Helical" evidence="1">
    <location>
        <begin position="12"/>
        <end position="33"/>
    </location>
</feature>
<accession>A0A0N4UW12</accession>
<dbReference type="Pfam" id="PF07062">
    <property type="entry name" value="Clc-like"/>
    <property type="match status" value="1"/>
</dbReference>
<dbReference type="WBParaSite" id="EVEC_0000165801-mRNA-1">
    <property type="protein sequence ID" value="EVEC_0000165801-mRNA-1"/>
    <property type="gene ID" value="EVEC_0000165801"/>
</dbReference>
<name>A0A0N4UW12_ENTVE</name>
<dbReference type="GO" id="GO:0016020">
    <property type="term" value="C:membrane"/>
    <property type="evidence" value="ECO:0007669"/>
    <property type="project" value="InterPro"/>
</dbReference>
<dbReference type="InterPro" id="IPR010761">
    <property type="entry name" value="Clc_prot-like"/>
</dbReference>
<dbReference type="PANTHER" id="PTHR35574">
    <property type="entry name" value="PUTATIVE-RELATED"/>
    <property type="match status" value="1"/>
</dbReference>
<evidence type="ECO:0000313" key="2">
    <source>
        <dbReference type="EMBL" id="VDD86223.1"/>
    </source>
</evidence>
<dbReference type="AlphaFoldDB" id="A0A0N4UW12"/>
<keyword evidence="1" id="KW-0812">Transmembrane</keyword>
<protein>
    <submittedName>
        <fullName evidence="2 4">Uncharacterized protein</fullName>
    </submittedName>
</protein>
<dbReference type="PANTHER" id="PTHR35574:SF1">
    <property type="entry name" value="CLC-LIKE PROTEIN"/>
    <property type="match status" value="1"/>
</dbReference>
<gene>
    <name evidence="2" type="ORF">EVEC_LOCUS1366</name>
</gene>
<sequence length="122" mass="13907">MGSQKSTLPQTITLVVALILLVVGVALSIAAVLSPSWQVVDIREYHEEHHHGLWQDCTRAHVHRRAEEYHHDEYGRAIPPELAPFSCTYKFDKKAENIVQENLDDNSAAIEAELHQFYGKEF</sequence>